<reference evidence="3" key="1">
    <citation type="submission" date="2022-10" db="EMBL/GenBank/DDBJ databases">
        <title>The WGS of Solirubrobacter ginsenosidimutans DSM 21036.</title>
        <authorList>
            <person name="Jiang Z."/>
        </authorList>
    </citation>
    <scope>NUCLEOTIDE SEQUENCE</scope>
    <source>
        <strain evidence="3">DSM 21036</strain>
    </source>
</reference>
<keyword evidence="2" id="KW-1133">Transmembrane helix</keyword>
<evidence type="ECO:0000313" key="3">
    <source>
        <dbReference type="EMBL" id="MDA0167274.1"/>
    </source>
</evidence>
<evidence type="ECO:0000313" key="4">
    <source>
        <dbReference type="Proteomes" id="UP001149140"/>
    </source>
</evidence>
<accession>A0A9X3N2F8</accession>
<name>A0A9X3N2F8_9ACTN</name>
<protein>
    <submittedName>
        <fullName evidence="3">DUF2550 family protein</fullName>
    </submittedName>
</protein>
<feature type="transmembrane region" description="Helical" evidence="2">
    <location>
        <begin position="6"/>
        <end position="24"/>
    </location>
</feature>
<keyword evidence="2" id="KW-0472">Membrane</keyword>
<dbReference type="RefSeq" id="WP_270046523.1">
    <property type="nucleotide sequence ID" value="NZ_JAPDOD010000096.1"/>
</dbReference>
<feature type="region of interest" description="Disordered" evidence="1">
    <location>
        <begin position="122"/>
        <end position="142"/>
    </location>
</feature>
<dbReference type="EMBL" id="JAPDOD010000096">
    <property type="protein sequence ID" value="MDA0167274.1"/>
    <property type="molecule type" value="Genomic_DNA"/>
</dbReference>
<organism evidence="3 4">
    <name type="scientific">Solirubrobacter ginsenosidimutans</name>
    <dbReference type="NCBI Taxonomy" id="490573"/>
    <lineage>
        <taxon>Bacteria</taxon>
        <taxon>Bacillati</taxon>
        <taxon>Actinomycetota</taxon>
        <taxon>Thermoleophilia</taxon>
        <taxon>Solirubrobacterales</taxon>
        <taxon>Solirubrobacteraceae</taxon>
        <taxon>Solirubrobacter</taxon>
    </lineage>
</organism>
<evidence type="ECO:0000256" key="2">
    <source>
        <dbReference type="SAM" id="Phobius"/>
    </source>
</evidence>
<sequence>MLIALLAVLGVDLIVVVALLALVLSRKRWVKRRPGAFHGAIRVTGGAIDGLGPKWHRGYGHWVRDVFVWTKAPMLFRNALIPIDGADEPQAARPGEVKRLGDHPVVVRVRTGGATAEIAVRGDDSELARGPRNTPEAVVAST</sequence>
<keyword evidence="4" id="KW-1185">Reference proteome</keyword>
<keyword evidence="2" id="KW-0812">Transmembrane</keyword>
<dbReference type="Proteomes" id="UP001149140">
    <property type="component" value="Unassembled WGS sequence"/>
</dbReference>
<evidence type="ECO:0000256" key="1">
    <source>
        <dbReference type="SAM" id="MobiDB-lite"/>
    </source>
</evidence>
<gene>
    <name evidence="3" type="ORF">OM076_43845</name>
</gene>
<proteinExistence type="predicted"/>
<dbReference type="AlphaFoldDB" id="A0A9X3N2F8"/>
<comment type="caution">
    <text evidence="3">The sequence shown here is derived from an EMBL/GenBank/DDBJ whole genome shotgun (WGS) entry which is preliminary data.</text>
</comment>